<evidence type="ECO:0000256" key="2">
    <source>
        <dbReference type="ARBA" id="ARBA00004389"/>
    </source>
</evidence>
<keyword evidence="6" id="KW-1133">Transmembrane helix</keyword>
<evidence type="ECO:0000256" key="6">
    <source>
        <dbReference type="ARBA" id="ARBA00022989"/>
    </source>
</evidence>
<dbReference type="Proteomes" id="UP000078284">
    <property type="component" value="Chromosome 1"/>
</dbReference>
<dbReference type="AlphaFoldDB" id="A0A178WB18"/>
<keyword evidence="4" id="KW-0812">Transmembrane</keyword>
<dbReference type="ExpressionAtlas" id="A0A178WB18">
    <property type="expression patterns" value="baseline and differential"/>
</dbReference>
<comment type="similarity">
    <text evidence="9">Belongs to the plant Proton pump-interactor protein family.</text>
</comment>
<feature type="coiled-coil region" evidence="10">
    <location>
        <begin position="255"/>
        <end position="289"/>
    </location>
</feature>
<evidence type="ECO:0000313" key="12">
    <source>
        <dbReference type="Proteomes" id="UP000078284"/>
    </source>
</evidence>
<sequence length="307" mass="36465">MEVAKIGRKKTSRNVGHHDIVGSKRNQYHYAKSIEENENMVKEMQQQMLQIDKEIREKTLVLEQYISGLEYNLNHRWRPIEDYQPIVYFRSKCPEKMVLDKLTFANNAYRDKKAVISFASGEREINIHNLNHQMLHNAHCMDGGERRLLKMLNPNKDIDSGSSLAQVEEQMWNLYTFKKWPYLNTTSTITIDEETYSRKQREFECERDQVFVNAPSKASLWKSLPSTKDLRDQIQAMELKGEQKRKKVVGRRKKIESRERKIKKTENEIKSMRKTMERILNRMHKALETISHERTCLEKKITILYNG</sequence>
<dbReference type="InterPro" id="IPR055282">
    <property type="entry name" value="PPI1-4"/>
</dbReference>
<gene>
    <name evidence="11" type="ordered locus">AXX17_At1g11080</name>
</gene>
<dbReference type="GO" id="GO:0005789">
    <property type="term" value="C:endoplasmic reticulum membrane"/>
    <property type="evidence" value="ECO:0007669"/>
    <property type="project" value="UniProtKB-SubCell"/>
</dbReference>
<evidence type="ECO:0000256" key="1">
    <source>
        <dbReference type="ARBA" id="ARBA00004162"/>
    </source>
</evidence>
<evidence type="ECO:0000256" key="8">
    <source>
        <dbReference type="ARBA" id="ARBA00023136"/>
    </source>
</evidence>
<comment type="caution">
    <text evidence="11">The sequence shown here is derived from an EMBL/GenBank/DDBJ whole genome shotgun (WGS) entry which is preliminary data.</text>
</comment>
<keyword evidence="8" id="KW-0472">Membrane</keyword>
<evidence type="ECO:0000256" key="9">
    <source>
        <dbReference type="ARBA" id="ARBA00038080"/>
    </source>
</evidence>
<dbReference type="GO" id="GO:0005886">
    <property type="term" value="C:plasma membrane"/>
    <property type="evidence" value="ECO:0007669"/>
    <property type="project" value="UniProtKB-SubCell"/>
</dbReference>
<protein>
    <submittedName>
        <fullName evidence="11">Uncharacterized protein</fullName>
    </submittedName>
</protein>
<keyword evidence="7 10" id="KW-0175">Coiled coil</keyword>
<dbReference type="PANTHER" id="PTHR32219:SF16">
    <property type="entry name" value="CORE-2_I-BRANCHING BETA-1,6-N-ACETYLGLUCOSAMINYLTRANSFERASE FAMILY PROTEIN"/>
    <property type="match status" value="1"/>
</dbReference>
<organism evidence="11 12">
    <name type="scientific">Arabidopsis thaliana</name>
    <name type="common">Mouse-ear cress</name>
    <dbReference type="NCBI Taxonomy" id="3702"/>
    <lineage>
        <taxon>Eukaryota</taxon>
        <taxon>Viridiplantae</taxon>
        <taxon>Streptophyta</taxon>
        <taxon>Embryophyta</taxon>
        <taxon>Tracheophyta</taxon>
        <taxon>Spermatophyta</taxon>
        <taxon>Magnoliopsida</taxon>
        <taxon>eudicotyledons</taxon>
        <taxon>Gunneridae</taxon>
        <taxon>Pentapetalae</taxon>
        <taxon>rosids</taxon>
        <taxon>malvids</taxon>
        <taxon>Brassicales</taxon>
        <taxon>Brassicaceae</taxon>
        <taxon>Camelineae</taxon>
        <taxon>Arabidopsis</taxon>
    </lineage>
</organism>
<evidence type="ECO:0000256" key="7">
    <source>
        <dbReference type="ARBA" id="ARBA00023054"/>
    </source>
</evidence>
<evidence type="ECO:0000256" key="3">
    <source>
        <dbReference type="ARBA" id="ARBA00022475"/>
    </source>
</evidence>
<dbReference type="PANTHER" id="PTHR32219">
    <property type="entry name" value="RNA-BINDING PROTEIN YLMH-RELATED"/>
    <property type="match status" value="1"/>
</dbReference>
<proteinExistence type="inferred from homology"/>
<evidence type="ECO:0000313" key="11">
    <source>
        <dbReference type="EMBL" id="OAP15386.1"/>
    </source>
</evidence>
<evidence type="ECO:0000256" key="10">
    <source>
        <dbReference type="SAM" id="Coils"/>
    </source>
</evidence>
<keyword evidence="3" id="KW-1003">Cell membrane</keyword>
<keyword evidence="5" id="KW-0256">Endoplasmic reticulum</keyword>
<accession>A0A178WB18</accession>
<dbReference type="EMBL" id="LUHQ01000001">
    <property type="protein sequence ID" value="OAP15386.1"/>
    <property type="molecule type" value="Genomic_DNA"/>
</dbReference>
<reference evidence="12" key="1">
    <citation type="journal article" date="2016" name="Proc. Natl. Acad. Sci. U.S.A.">
        <title>Chromosome-level assembly of Arabidopsis thaliana Ler reveals the extent of translocation and inversion polymorphisms.</title>
        <authorList>
            <person name="Zapata L."/>
            <person name="Ding J."/>
            <person name="Willing E.M."/>
            <person name="Hartwig B."/>
            <person name="Bezdan D."/>
            <person name="Jiao W.B."/>
            <person name="Patel V."/>
            <person name="Velikkakam James G."/>
            <person name="Koornneef M."/>
            <person name="Ossowski S."/>
            <person name="Schneeberger K."/>
        </authorList>
    </citation>
    <scope>NUCLEOTIDE SEQUENCE [LARGE SCALE GENOMIC DNA]</scope>
    <source>
        <strain evidence="12">cv. Landsberg erecta</strain>
    </source>
</reference>
<comment type="subcellular location">
    <subcellularLocation>
        <location evidence="1">Cell membrane</location>
        <topology evidence="1">Single-pass membrane protein</topology>
    </subcellularLocation>
    <subcellularLocation>
        <location evidence="2">Endoplasmic reticulum membrane</location>
        <topology evidence="2">Single-pass membrane protein</topology>
    </subcellularLocation>
</comment>
<evidence type="ECO:0000256" key="4">
    <source>
        <dbReference type="ARBA" id="ARBA00022692"/>
    </source>
</evidence>
<name>A0A178WB18_ARATH</name>
<evidence type="ECO:0000256" key="5">
    <source>
        <dbReference type="ARBA" id="ARBA00022824"/>
    </source>
</evidence>